<dbReference type="SUPFAM" id="SSF53756">
    <property type="entry name" value="UDP-Glycosyltransferase/glycogen phosphorylase"/>
    <property type="match status" value="1"/>
</dbReference>
<feature type="domain" description="Glycosyl transferase family 28 C-terminal" evidence="12">
    <location>
        <begin position="190"/>
        <end position="344"/>
    </location>
</feature>
<keyword evidence="14" id="KW-1185">Reference proteome</keyword>
<evidence type="ECO:0000256" key="7">
    <source>
        <dbReference type="ARBA" id="ARBA00023136"/>
    </source>
</evidence>
<feature type="binding site" evidence="10">
    <location>
        <begin position="13"/>
        <end position="15"/>
    </location>
    <ligand>
        <name>UDP-N-acetyl-alpha-D-glucosamine</name>
        <dbReference type="ChEBI" id="CHEBI:57705"/>
    </ligand>
</feature>
<dbReference type="PANTHER" id="PTHR21015:SF27">
    <property type="entry name" value="UDP-N-ACETYLGLUCOSAMINE--N-ACETYLMURAMYL-(PENTAPEPTIDE) PYROPHOSPHORYL-UNDECAPRENOL N-ACETYLGLUCOSAMINE TRANSFERASE"/>
    <property type="match status" value="1"/>
</dbReference>
<proteinExistence type="inferred from homology"/>
<dbReference type="GO" id="GO:0071555">
    <property type="term" value="P:cell wall organization"/>
    <property type="evidence" value="ECO:0007669"/>
    <property type="project" value="UniProtKB-KW"/>
</dbReference>
<dbReference type="Pfam" id="PF04101">
    <property type="entry name" value="Glyco_tran_28_C"/>
    <property type="match status" value="1"/>
</dbReference>
<keyword evidence="7 10" id="KW-0472">Membrane</keyword>
<dbReference type="HAMAP" id="MF_00033">
    <property type="entry name" value="MurG"/>
    <property type="match status" value="1"/>
</dbReference>
<comment type="function">
    <text evidence="10">Cell wall formation. Catalyzes the transfer of a GlcNAc subunit on undecaprenyl-pyrophosphoryl-MurNAc-pentapeptide (lipid intermediate I) to form undecaprenyl-pyrophosphoryl-MurNAc-(pentapeptide)GlcNAc (lipid intermediate II).</text>
</comment>
<dbReference type="EC" id="2.4.1.227" evidence="10"/>
<evidence type="ECO:0000259" key="11">
    <source>
        <dbReference type="Pfam" id="PF03033"/>
    </source>
</evidence>
<keyword evidence="9 10" id="KW-0961">Cell wall biogenesis/degradation</keyword>
<keyword evidence="2 10" id="KW-0132">Cell division</keyword>
<evidence type="ECO:0000256" key="8">
    <source>
        <dbReference type="ARBA" id="ARBA00023306"/>
    </source>
</evidence>
<comment type="catalytic activity">
    <reaction evidence="10">
        <text>di-trans,octa-cis-undecaprenyl diphospho-N-acetyl-alpha-D-muramoyl-L-alanyl-D-glutamyl-meso-2,6-diaminopimeloyl-D-alanyl-D-alanine + UDP-N-acetyl-alpha-D-glucosamine = di-trans,octa-cis-undecaprenyl diphospho-[N-acetyl-alpha-D-glucosaminyl-(1-&gt;4)]-N-acetyl-alpha-D-muramoyl-L-alanyl-D-glutamyl-meso-2,6-diaminopimeloyl-D-alanyl-D-alanine + UDP + H(+)</text>
        <dbReference type="Rhea" id="RHEA:31227"/>
        <dbReference type="ChEBI" id="CHEBI:15378"/>
        <dbReference type="ChEBI" id="CHEBI:57705"/>
        <dbReference type="ChEBI" id="CHEBI:58223"/>
        <dbReference type="ChEBI" id="CHEBI:61387"/>
        <dbReference type="ChEBI" id="CHEBI:61388"/>
        <dbReference type="EC" id="2.4.1.227"/>
    </reaction>
</comment>
<comment type="similarity">
    <text evidence="10">Belongs to the glycosyltransferase 28 family. MurG subfamily.</text>
</comment>
<evidence type="ECO:0000256" key="10">
    <source>
        <dbReference type="HAMAP-Rule" id="MF_00033"/>
    </source>
</evidence>
<accession>A0A917PQL5</accession>
<dbReference type="PANTHER" id="PTHR21015">
    <property type="entry name" value="UDP-N-ACETYLGLUCOSAMINE--N-ACETYLMURAMYL-(PENTAPEPTIDE) PYROPHOSPHORYL-UNDECAPRENOL N-ACETYLGLUCOSAMINE TRANSFERASE 1"/>
    <property type="match status" value="1"/>
</dbReference>
<dbReference type="GO" id="GO:0009252">
    <property type="term" value="P:peptidoglycan biosynthetic process"/>
    <property type="evidence" value="ECO:0007669"/>
    <property type="project" value="UniProtKB-UniRule"/>
</dbReference>
<evidence type="ECO:0000256" key="4">
    <source>
        <dbReference type="ARBA" id="ARBA00022679"/>
    </source>
</evidence>
<evidence type="ECO:0000313" key="13">
    <source>
        <dbReference type="EMBL" id="GGJ88103.1"/>
    </source>
</evidence>
<dbReference type="RefSeq" id="WP_188631809.1">
    <property type="nucleotide sequence ID" value="NZ_BMNQ01000006.1"/>
</dbReference>
<evidence type="ECO:0000256" key="6">
    <source>
        <dbReference type="ARBA" id="ARBA00022984"/>
    </source>
</evidence>
<dbReference type="GO" id="GO:0008360">
    <property type="term" value="P:regulation of cell shape"/>
    <property type="evidence" value="ECO:0007669"/>
    <property type="project" value="UniProtKB-KW"/>
</dbReference>
<evidence type="ECO:0000256" key="3">
    <source>
        <dbReference type="ARBA" id="ARBA00022676"/>
    </source>
</evidence>
<dbReference type="GO" id="GO:0051301">
    <property type="term" value="P:cell division"/>
    <property type="evidence" value="ECO:0007669"/>
    <property type="project" value="UniProtKB-KW"/>
</dbReference>
<comment type="subcellular location">
    <subcellularLocation>
        <location evidence="10">Cell membrane</location>
        <topology evidence="10">Peripheral membrane protein</topology>
        <orientation evidence="10">Cytoplasmic side</orientation>
    </subcellularLocation>
</comment>
<comment type="pathway">
    <text evidence="10">Cell wall biogenesis; peptidoglycan biosynthesis.</text>
</comment>
<dbReference type="GO" id="GO:0005886">
    <property type="term" value="C:plasma membrane"/>
    <property type="evidence" value="ECO:0007669"/>
    <property type="project" value="UniProtKB-SubCell"/>
</dbReference>
<reference evidence="13" key="2">
    <citation type="submission" date="2020-09" db="EMBL/GenBank/DDBJ databases">
        <authorList>
            <person name="Sun Q."/>
            <person name="Ohkuma M."/>
        </authorList>
    </citation>
    <scope>NUCLEOTIDE SEQUENCE</scope>
    <source>
        <strain evidence="13">JCM 12580</strain>
    </source>
</reference>
<evidence type="ECO:0000256" key="9">
    <source>
        <dbReference type="ARBA" id="ARBA00023316"/>
    </source>
</evidence>
<keyword evidence="8 10" id="KW-0131">Cell cycle</keyword>
<keyword evidence="4 10" id="KW-0808">Transferase</keyword>
<gene>
    <name evidence="13" type="primary">murG2</name>
    <name evidence="10" type="synonym">murG</name>
    <name evidence="13" type="ORF">GCM10007063_08260</name>
</gene>
<dbReference type="Gene3D" id="3.40.50.2000">
    <property type="entry name" value="Glycogen Phosphorylase B"/>
    <property type="match status" value="2"/>
</dbReference>
<dbReference type="Pfam" id="PF03033">
    <property type="entry name" value="Glyco_transf_28"/>
    <property type="match status" value="1"/>
</dbReference>
<reference evidence="13" key="1">
    <citation type="journal article" date="2014" name="Int. J. Syst. Evol. Microbiol.">
        <title>Complete genome sequence of Corynebacterium casei LMG S-19264T (=DSM 44701T), isolated from a smear-ripened cheese.</title>
        <authorList>
            <consortium name="US DOE Joint Genome Institute (JGI-PGF)"/>
            <person name="Walter F."/>
            <person name="Albersmeier A."/>
            <person name="Kalinowski J."/>
            <person name="Ruckert C."/>
        </authorList>
    </citation>
    <scope>NUCLEOTIDE SEQUENCE</scope>
    <source>
        <strain evidence="13">JCM 12580</strain>
    </source>
</reference>
<keyword evidence="6 10" id="KW-0573">Peptidoglycan synthesis</keyword>
<dbReference type="InterPro" id="IPR004276">
    <property type="entry name" value="GlycoTrans_28_N"/>
</dbReference>
<dbReference type="GO" id="GO:0050511">
    <property type="term" value="F:undecaprenyldiphospho-muramoylpentapeptide beta-N-acetylglucosaminyltransferase activity"/>
    <property type="evidence" value="ECO:0007669"/>
    <property type="project" value="UniProtKB-UniRule"/>
</dbReference>
<dbReference type="CDD" id="cd03785">
    <property type="entry name" value="GT28_MurG"/>
    <property type="match status" value="1"/>
</dbReference>
<organism evidence="13 14">
    <name type="scientific">Lentibacillus kapialis</name>
    <dbReference type="NCBI Taxonomy" id="340214"/>
    <lineage>
        <taxon>Bacteria</taxon>
        <taxon>Bacillati</taxon>
        <taxon>Bacillota</taxon>
        <taxon>Bacilli</taxon>
        <taxon>Bacillales</taxon>
        <taxon>Bacillaceae</taxon>
        <taxon>Lentibacillus</taxon>
    </lineage>
</organism>
<protein>
    <recommendedName>
        <fullName evidence="10">UDP-N-acetylglucosamine--N-acetylmuramyl-(pentapeptide) pyrophosphoryl-undecaprenol N-acetylglucosamine transferase</fullName>
        <ecNumber evidence="10">2.4.1.227</ecNumber>
    </recommendedName>
    <alternativeName>
        <fullName evidence="10">Undecaprenyl-PP-MurNAc-pentapeptide-UDPGlcNAc GlcNAc transferase</fullName>
    </alternativeName>
</protein>
<dbReference type="InterPro" id="IPR006009">
    <property type="entry name" value="GlcNAc_MurG"/>
</dbReference>
<evidence type="ECO:0000256" key="2">
    <source>
        <dbReference type="ARBA" id="ARBA00022618"/>
    </source>
</evidence>
<dbReference type="NCBIfam" id="TIGR01133">
    <property type="entry name" value="murG"/>
    <property type="match status" value="1"/>
</dbReference>
<dbReference type="NCBIfam" id="NF009102">
    <property type="entry name" value="PRK12446.1"/>
    <property type="match status" value="1"/>
</dbReference>
<evidence type="ECO:0000256" key="1">
    <source>
        <dbReference type="ARBA" id="ARBA00022475"/>
    </source>
</evidence>
<dbReference type="AlphaFoldDB" id="A0A917PQL5"/>
<sequence>MSAERILFTGGGTAGHVIVNLALIPVFQKADWKIDYIGSKDGIEGRLIESLENVTYHPVSTGKLRRYISKENIKDPFKVLKGIMQAWRIIGKQKPAVVFSKGGFVSVPVIMAAKLRGVPAVIHESDFTPGLANKIAMPFAKKVLATFPETIDYLPAKKSEYVGAVIRDELFEGDKEKGLELCGFTREKPVLLIMGGSGGAEKINRAVRSSLDQLLSEFQVAHICGQGKTDPSADRDGYAQFEYVHDALKDLFAAADFVLSRAGANAIFEFLALNKPMLLVPLSRSASRGDQIINAHSFKEKGYARVMEEEDLTEESLIEELFKLKKQAPVMIDHMKNYKSDKARDRVIEIIKTTGGKAAE</sequence>
<dbReference type="GO" id="GO:0005975">
    <property type="term" value="P:carbohydrate metabolic process"/>
    <property type="evidence" value="ECO:0007669"/>
    <property type="project" value="InterPro"/>
</dbReference>
<evidence type="ECO:0000313" key="14">
    <source>
        <dbReference type="Proteomes" id="UP000658382"/>
    </source>
</evidence>
<keyword evidence="3 10" id="KW-0328">Glycosyltransferase</keyword>
<feature type="binding site" evidence="10">
    <location>
        <position position="291"/>
    </location>
    <ligand>
        <name>UDP-N-acetyl-alpha-D-glucosamine</name>
        <dbReference type="ChEBI" id="CHEBI:57705"/>
    </ligand>
</feature>
<evidence type="ECO:0000259" key="12">
    <source>
        <dbReference type="Pfam" id="PF04101"/>
    </source>
</evidence>
<comment type="caution">
    <text evidence="13">The sequence shown here is derived from an EMBL/GenBank/DDBJ whole genome shotgun (WGS) entry which is preliminary data.</text>
</comment>
<dbReference type="Proteomes" id="UP000658382">
    <property type="component" value="Unassembled WGS sequence"/>
</dbReference>
<feature type="binding site" evidence="10">
    <location>
        <position position="167"/>
    </location>
    <ligand>
        <name>UDP-N-acetyl-alpha-D-glucosamine</name>
        <dbReference type="ChEBI" id="CHEBI:57705"/>
    </ligand>
</feature>
<dbReference type="InterPro" id="IPR007235">
    <property type="entry name" value="Glyco_trans_28_C"/>
</dbReference>
<comment type="caution">
    <text evidence="10">Lacks conserved residue(s) required for the propagation of feature annotation.</text>
</comment>
<dbReference type="EMBL" id="BMNQ01000006">
    <property type="protein sequence ID" value="GGJ88103.1"/>
    <property type="molecule type" value="Genomic_DNA"/>
</dbReference>
<evidence type="ECO:0000256" key="5">
    <source>
        <dbReference type="ARBA" id="ARBA00022960"/>
    </source>
</evidence>
<feature type="domain" description="Glycosyltransferase family 28 N-terminal" evidence="11">
    <location>
        <begin position="6"/>
        <end position="144"/>
    </location>
</feature>
<feature type="binding site" evidence="10">
    <location>
        <position position="197"/>
    </location>
    <ligand>
        <name>UDP-N-acetyl-alpha-D-glucosamine</name>
        <dbReference type="ChEBI" id="CHEBI:57705"/>
    </ligand>
</feature>
<name>A0A917PQL5_9BACI</name>
<keyword evidence="5 10" id="KW-0133">Cell shape</keyword>
<keyword evidence="1 10" id="KW-1003">Cell membrane</keyword>